<dbReference type="InterPro" id="IPR052924">
    <property type="entry name" value="OsmC/Ohr_hydroprdx_reductase"/>
</dbReference>
<dbReference type="InterPro" id="IPR015946">
    <property type="entry name" value="KH_dom-like_a/b"/>
</dbReference>
<comment type="caution">
    <text evidence="1">The sequence shown here is derived from an EMBL/GenBank/DDBJ whole genome shotgun (WGS) entry which is preliminary data.</text>
</comment>
<dbReference type="Gene3D" id="3.30.300.20">
    <property type="match status" value="1"/>
</dbReference>
<sequence>MPMFNGLNTDCLGKAVETIKADWKQGKSVWKATAKWKDGFAVHTESRGFKFKVDEPGMLCGTDTAANPVEMVVQAYGSCLVIGFVMNATVRGIKVESLEIELEGEIDLPGFLGLEAPEELGMDSLPGYKNIKTVLRVKADADEAALQALLKDVTRTSPVGVTLSRPVALEAELEVL</sequence>
<dbReference type="Pfam" id="PF02566">
    <property type="entry name" value="OsmC"/>
    <property type="match status" value="1"/>
</dbReference>
<protein>
    <recommendedName>
        <fullName evidence="2">OsmC family protein</fullName>
    </recommendedName>
</protein>
<evidence type="ECO:0000313" key="1">
    <source>
        <dbReference type="EMBL" id="KKL76839.1"/>
    </source>
</evidence>
<organism evidence="1">
    <name type="scientific">marine sediment metagenome</name>
    <dbReference type="NCBI Taxonomy" id="412755"/>
    <lineage>
        <taxon>unclassified sequences</taxon>
        <taxon>metagenomes</taxon>
        <taxon>ecological metagenomes</taxon>
    </lineage>
</organism>
<dbReference type="InterPro" id="IPR003718">
    <property type="entry name" value="OsmC/Ohr_fam"/>
</dbReference>
<dbReference type="SUPFAM" id="SSF82784">
    <property type="entry name" value="OsmC-like"/>
    <property type="match status" value="1"/>
</dbReference>
<reference evidence="1" key="1">
    <citation type="journal article" date="2015" name="Nature">
        <title>Complex archaea that bridge the gap between prokaryotes and eukaryotes.</title>
        <authorList>
            <person name="Spang A."/>
            <person name="Saw J.H."/>
            <person name="Jorgensen S.L."/>
            <person name="Zaremba-Niedzwiedzka K."/>
            <person name="Martijn J."/>
            <person name="Lind A.E."/>
            <person name="van Eijk R."/>
            <person name="Schleper C."/>
            <person name="Guy L."/>
            <person name="Ettema T.J."/>
        </authorList>
    </citation>
    <scope>NUCLEOTIDE SEQUENCE</scope>
</reference>
<dbReference type="PANTHER" id="PTHR35368:SF1">
    <property type="entry name" value="HYDROPEROXIDE REDUCTASE"/>
    <property type="match status" value="1"/>
</dbReference>
<dbReference type="AlphaFoldDB" id="A0A0F9ES65"/>
<name>A0A0F9ES65_9ZZZZ</name>
<evidence type="ECO:0008006" key="2">
    <source>
        <dbReference type="Google" id="ProtNLM"/>
    </source>
</evidence>
<accession>A0A0F9ES65</accession>
<gene>
    <name evidence="1" type="ORF">LCGC14_2040860</name>
</gene>
<dbReference type="EMBL" id="LAZR01023927">
    <property type="protein sequence ID" value="KKL76839.1"/>
    <property type="molecule type" value="Genomic_DNA"/>
</dbReference>
<proteinExistence type="predicted"/>
<dbReference type="InterPro" id="IPR036102">
    <property type="entry name" value="OsmC/Ohrsf"/>
</dbReference>
<dbReference type="PANTHER" id="PTHR35368">
    <property type="entry name" value="HYDROPEROXIDE REDUCTASE"/>
    <property type="match status" value="1"/>
</dbReference>